<dbReference type="EMBL" id="JABWGN010000009">
    <property type="protein sequence ID" value="NUW34524.1"/>
    <property type="molecule type" value="Genomic_DNA"/>
</dbReference>
<name>A0A7Y6ICV5_9ACTN</name>
<dbReference type="PANTHER" id="PTHR41700">
    <property type="entry name" value="GCN5-RELATED N-ACETYLTRANSFERASE"/>
    <property type="match status" value="1"/>
</dbReference>
<dbReference type="Proteomes" id="UP000586042">
    <property type="component" value="Unassembled WGS sequence"/>
</dbReference>
<dbReference type="PANTHER" id="PTHR41700:SF1">
    <property type="entry name" value="N-ACETYLTRANSFERASE DOMAIN-CONTAINING PROTEIN"/>
    <property type="match status" value="1"/>
</dbReference>
<comment type="caution">
    <text evidence="1">The sequence shown here is derived from an EMBL/GenBank/DDBJ whole genome shotgun (WGS) entry which is preliminary data.</text>
</comment>
<dbReference type="Gene3D" id="3.40.630.30">
    <property type="match status" value="1"/>
</dbReference>
<evidence type="ECO:0000313" key="1">
    <source>
        <dbReference type="EMBL" id="NUW34524.1"/>
    </source>
</evidence>
<evidence type="ECO:0000313" key="2">
    <source>
        <dbReference type="Proteomes" id="UP000586042"/>
    </source>
</evidence>
<dbReference type="InterPro" id="IPR038764">
    <property type="entry name" value="GNAT_N_AcTrfase_prd"/>
</dbReference>
<organism evidence="1 2">
    <name type="scientific">Nonomuraea montanisoli</name>
    <dbReference type="NCBI Taxonomy" id="2741721"/>
    <lineage>
        <taxon>Bacteria</taxon>
        <taxon>Bacillati</taxon>
        <taxon>Actinomycetota</taxon>
        <taxon>Actinomycetes</taxon>
        <taxon>Streptosporangiales</taxon>
        <taxon>Streptosporangiaceae</taxon>
        <taxon>Nonomuraea</taxon>
    </lineage>
</organism>
<gene>
    <name evidence="1" type="ORF">HTZ77_24240</name>
</gene>
<dbReference type="AlphaFoldDB" id="A0A7Y6ICV5"/>
<dbReference type="GO" id="GO:0016740">
    <property type="term" value="F:transferase activity"/>
    <property type="evidence" value="ECO:0007669"/>
    <property type="project" value="UniProtKB-KW"/>
</dbReference>
<protein>
    <submittedName>
        <fullName evidence="1">GNAT family N-acetyltransferase</fullName>
    </submittedName>
</protein>
<reference evidence="1 2" key="1">
    <citation type="submission" date="2020-06" db="EMBL/GenBank/DDBJ databases">
        <title>Nonomuraea sp. SMC257, a novel actinomycete isolated from soil.</title>
        <authorList>
            <person name="Chanama M."/>
        </authorList>
    </citation>
    <scope>NUCLEOTIDE SEQUENCE [LARGE SCALE GENOMIC DNA]</scope>
    <source>
        <strain evidence="1 2">SMC257</strain>
    </source>
</reference>
<dbReference type="SUPFAM" id="SSF55729">
    <property type="entry name" value="Acyl-CoA N-acyltransferases (Nat)"/>
    <property type="match status" value="1"/>
</dbReference>
<sequence>MTGVTDLIRDRHGSRSVDLAYAAAESAAHSAGIDIRPLDSVVDLEAVRRLYERIWRTGENNPPVTADLLRAMAKAGSYVSGAFDGDELVGACFGFFSPPAREALHSHIAGVLARVQGRNIGFALKLHQRAWAMARGVGEVCWTYDPLIRRNAYFNITKLAADPDEYLSNFYGPMDDDINRSDDTDRVLVRWRLESPAAVAACAGRLRWADAAAARAAKAAVALDVSPAGGPVAGRAGTSTVLVGVPGDVETIREHDPGLAAQWRTALRDVLGDLLAEGARVRGFDRAGWYIVDRRESQ</sequence>
<keyword evidence="2" id="KW-1185">Reference proteome</keyword>
<keyword evidence="1" id="KW-0808">Transferase</keyword>
<dbReference type="InterPro" id="IPR016181">
    <property type="entry name" value="Acyl_CoA_acyltransferase"/>
</dbReference>
<proteinExistence type="predicted"/>
<accession>A0A7Y6ICV5</accession>